<protein>
    <submittedName>
        <fullName evidence="1">Uncharacterized protein</fullName>
    </submittedName>
</protein>
<organism evidence="1 2">
    <name type="scientific">Azohydromonas caseinilytica</name>
    <dbReference type="NCBI Taxonomy" id="2728836"/>
    <lineage>
        <taxon>Bacteria</taxon>
        <taxon>Pseudomonadati</taxon>
        <taxon>Pseudomonadota</taxon>
        <taxon>Betaproteobacteria</taxon>
        <taxon>Burkholderiales</taxon>
        <taxon>Sphaerotilaceae</taxon>
        <taxon>Azohydromonas</taxon>
    </lineage>
</organism>
<dbReference type="EMBL" id="JABBFW010000013">
    <property type="protein sequence ID" value="NML16840.1"/>
    <property type="molecule type" value="Genomic_DNA"/>
</dbReference>
<dbReference type="RefSeq" id="WP_169161744.1">
    <property type="nucleotide sequence ID" value="NZ_JABBFW010000013.1"/>
</dbReference>
<accession>A0A848FFB2</accession>
<evidence type="ECO:0000313" key="2">
    <source>
        <dbReference type="Proteomes" id="UP000574067"/>
    </source>
</evidence>
<name>A0A848FFB2_9BURK</name>
<gene>
    <name evidence="1" type="ORF">HHL10_17815</name>
</gene>
<evidence type="ECO:0000313" key="1">
    <source>
        <dbReference type="EMBL" id="NML16840.1"/>
    </source>
</evidence>
<reference evidence="1 2" key="1">
    <citation type="submission" date="2020-04" db="EMBL/GenBank/DDBJ databases">
        <title>Azohydromonas sp. isolated from soil.</title>
        <authorList>
            <person name="Dahal R.H."/>
        </authorList>
    </citation>
    <scope>NUCLEOTIDE SEQUENCE [LARGE SCALE GENOMIC DNA]</scope>
    <source>
        <strain evidence="1 2">G-1-1-14</strain>
    </source>
</reference>
<keyword evidence="2" id="KW-1185">Reference proteome</keyword>
<proteinExistence type="predicted"/>
<comment type="caution">
    <text evidence="1">The sequence shown here is derived from an EMBL/GenBank/DDBJ whole genome shotgun (WGS) entry which is preliminary data.</text>
</comment>
<dbReference type="Proteomes" id="UP000574067">
    <property type="component" value="Unassembled WGS sequence"/>
</dbReference>
<dbReference type="AlphaFoldDB" id="A0A848FFB2"/>
<sequence length="128" mass="13394">MTALPRTFPAGAVECRPGDHLVRREADARCRVYRVRDIVALERLLPSLTRPVALTAEADLLDSMAPAYAGEVHLLLDALEPAFESAEAAVQAIQAGSLGAGEPGLLRPAGDFPAARTQVVGSSTGHPA</sequence>